<comment type="caution">
    <text evidence="11">The sequence shown here is derived from an EMBL/GenBank/DDBJ whole genome shotgun (WGS) entry which is preliminary data.</text>
</comment>
<dbReference type="AlphaFoldDB" id="A0A166VAA5"/>
<evidence type="ECO:0000256" key="7">
    <source>
        <dbReference type="ARBA" id="ARBA00044228"/>
    </source>
</evidence>
<evidence type="ECO:0000256" key="2">
    <source>
        <dbReference type="ARBA" id="ARBA00007251"/>
    </source>
</evidence>
<dbReference type="InterPro" id="IPR042529">
    <property type="entry name" value="IF_2B-like_C"/>
</dbReference>
<evidence type="ECO:0000256" key="10">
    <source>
        <dbReference type="SAM" id="MobiDB-lite"/>
    </source>
</evidence>
<sequence>MPSVAAGFAPDLDKYLKSLRGRPLEWAVESLISLLKRRQIRGPEPCAVATAHVLLQVVARSKWHDVDGLLDNVAQVGRQLAKAQPKELVIGNIVRRVLSLIRDEAAEDRNEASSETQSEAALTPIDGTGSAFLHRSLPSTATRQDPAGGDSSFAAPPPRPGPLTSYSTVNVPKSMSHLLSASSSSKGEAFPSPPRTSGTSTPARVTNQVSSQVHALRSEIIDGIEEIKDEISQVDDRIAAIADVQVHPGDFVLVHQPTPTVEKFLLRAASKRNFTVLIATKPPRKPGEDVQYQGLRTRLTAMGSTVINVMNCGLMAYMARVNKAILGARAVVASGNAVVDAGAAAIARAAKEHGTPVLVLAGVYKLSPVKPPRGTALVEWGAAADVVSYADAHMVRDVVVQHVVTEVVPAECIEMYITNLGTHSRDQLASLIQEHYKQEDNDFHVDRTA</sequence>
<proteinExistence type="inferred from homology"/>
<dbReference type="GO" id="GO:0005085">
    <property type="term" value="F:guanyl-nucleotide exchange factor activity"/>
    <property type="evidence" value="ECO:0007669"/>
    <property type="project" value="TreeGrafter"/>
</dbReference>
<keyword evidence="4" id="KW-0396">Initiation factor</keyword>
<dbReference type="InterPro" id="IPR037171">
    <property type="entry name" value="NagB/RpiA_transferase-like"/>
</dbReference>
<keyword evidence="3" id="KW-0963">Cytoplasm</keyword>
<evidence type="ECO:0000256" key="9">
    <source>
        <dbReference type="RuleBase" id="RU003814"/>
    </source>
</evidence>
<evidence type="ECO:0000313" key="11">
    <source>
        <dbReference type="EMBL" id="OAA33443.1"/>
    </source>
</evidence>
<dbReference type="STRING" id="1081109.A0A166VAA5"/>
<dbReference type="SUPFAM" id="SSF100950">
    <property type="entry name" value="NagB/RpiA/CoA transferase-like"/>
    <property type="match status" value="1"/>
</dbReference>
<dbReference type="GO" id="GO:0005851">
    <property type="term" value="C:eukaryotic translation initiation factor 2B complex"/>
    <property type="evidence" value="ECO:0007669"/>
    <property type="project" value="TreeGrafter"/>
</dbReference>
<name>A0A166VAA5_9HYPO</name>
<dbReference type="PANTHER" id="PTHR45859:SF1">
    <property type="entry name" value="TRANSLATION INITIATION FACTOR EIF-2B SUBUNIT BETA"/>
    <property type="match status" value="1"/>
</dbReference>
<evidence type="ECO:0000256" key="1">
    <source>
        <dbReference type="ARBA" id="ARBA00004514"/>
    </source>
</evidence>
<organism evidence="11 12">
    <name type="scientific">Moelleriella libera RCEF 2490</name>
    <dbReference type="NCBI Taxonomy" id="1081109"/>
    <lineage>
        <taxon>Eukaryota</taxon>
        <taxon>Fungi</taxon>
        <taxon>Dikarya</taxon>
        <taxon>Ascomycota</taxon>
        <taxon>Pezizomycotina</taxon>
        <taxon>Sordariomycetes</taxon>
        <taxon>Hypocreomycetidae</taxon>
        <taxon>Hypocreales</taxon>
        <taxon>Clavicipitaceae</taxon>
        <taxon>Moelleriella</taxon>
    </lineage>
</organism>
<dbReference type="Proteomes" id="UP000078544">
    <property type="component" value="Unassembled WGS sequence"/>
</dbReference>
<keyword evidence="12" id="KW-1185">Reference proteome</keyword>
<dbReference type="Gene3D" id="3.40.50.10470">
    <property type="entry name" value="Translation initiation factor eif-2b, domain 2"/>
    <property type="match status" value="1"/>
</dbReference>
<reference evidence="11 12" key="1">
    <citation type="journal article" date="2016" name="Genome Biol. Evol.">
        <title>Divergent and convergent evolution of fungal pathogenicity.</title>
        <authorList>
            <person name="Shang Y."/>
            <person name="Xiao G."/>
            <person name="Zheng P."/>
            <person name="Cen K."/>
            <person name="Zhan S."/>
            <person name="Wang C."/>
        </authorList>
    </citation>
    <scope>NUCLEOTIDE SEQUENCE [LARGE SCALE GENOMIC DNA]</scope>
    <source>
        <strain evidence="11 12">RCEF 2490</strain>
    </source>
</reference>
<evidence type="ECO:0000256" key="6">
    <source>
        <dbReference type="ARBA" id="ARBA00044122"/>
    </source>
</evidence>
<feature type="region of interest" description="Disordered" evidence="10">
    <location>
        <begin position="108"/>
        <end position="205"/>
    </location>
</feature>
<dbReference type="GO" id="GO:0005829">
    <property type="term" value="C:cytosol"/>
    <property type="evidence" value="ECO:0007669"/>
    <property type="project" value="UniProtKB-SubCell"/>
</dbReference>
<dbReference type="GO" id="GO:0003743">
    <property type="term" value="F:translation initiation factor activity"/>
    <property type="evidence" value="ECO:0007669"/>
    <property type="project" value="UniProtKB-KW"/>
</dbReference>
<gene>
    <name evidence="11" type="ORF">AAL_00908</name>
</gene>
<comment type="similarity">
    <text evidence="2 9">Belongs to the eIF-2B alpha/beta/delta subunits family.</text>
</comment>
<evidence type="ECO:0000256" key="4">
    <source>
        <dbReference type="ARBA" id="ARBA00022540"/>
    </source>
</evidence>
<comment type="subunit">
    <text evidence="8">Component of the translation initiation factor 2B (eIF2B) complex which is a heterodecamer of two sets of five different subunits: alpha, beta, gamma, delta and epsilon. Subunits alpha, beta and delta comprise a regulatory subcomplex and subunits epsilon and gamma comprise a catalytic subcomplex. Within the complex, the hexameric regulatory complex resides at the center, with the two heterodimeric catalytic subcomplexes bound on opposite sides.</text>
</comment>
<dbReference type="InterPro" id="IPR051855">
    <property type="entry name" value="eIF2B_beta_subunit"/>
</dbReference>
<dbReference type="Pfam" id="PF01008">
    <property type="entry name" value="IF-2B"/>
    <property type="match status" value="1"/>
</dbReference>
<comment type="subcellular location">
    <subcellularLocation>
        <location evidence="1">Cytoplasm</location>
        <location evidence="1">Cytosol</location>
    </subcellularLocation>
</comment>
<evidence type="ECO:0000256" key="8">
    <source>
        <dbReference type="ARBA" id="ARBA00046432"/>
    </source>
</evidence>
<accession>A0A166VAA5</accession>
<protein>
    <recommendedName>
        <fullName evidence="6">Translation initiation factor eIF2B subunit beta</fullName>
    </recommendedName>
    <alternativeName>
        <fullName evidence="7">eIF2B GDP-GTP exchange factor subunit beta</fullName>
    </alternativeName>
</protein>
<dbReference type="EMBL" id="AZGY01000001">
    <property type="protein sequence ID" value="OAA33443.1"/>
    <property type="molecule type" value="Genomic_DNA"/>
</dbReference>
<feature type="compositionally biased region" description="Low complexity" evidence="10">
    <location>
        <begin position="174"/>
        <end position="185"/>
    </location>
</feature>
<evidence type="ECO:0000256" key="3">
    <source>
        <dbReference type="ARBA" id="ARBA00022490"/>
    </source>
</evidence>
<dbReference type="PANTHER" id="PTHR45859">
    <property type="entry name" value="TRANSLATION INITIATION FACTOR EIF-2B SUBUNIT BETA"/>
    <property type="match status" value="1"/>
</dbReference>
<dbReference type="InterPro" id="IPR000649">
    <property type="entry name" value="IF-2B-related"/>
</dbReference>
<dbReference type="OrthoDB" id="269919at2759"/>
<feature type="compositionally biased region" description="Polar residues" evidence="10">
    <location>
        <begin position="164"/>
        <end position="173"/>
    </location>
</feature>
<evidence type="ECO:0000313" key="12">
    <source>
        <dbReference type="Proteomes" id="UP000078544"/>
    </source>
</evidence>
<keyword evidence="5" id="KW-0648">Protein biosynthesis</keyword>
<evidence type="ECO:0000256" key="5">
    <source>
        <dbReference type="ARBA" id="ARBA00022917"/>
    </source>
</evidence>